<dbReference type="CDD" id="cd08010">
    <property type="entry name" value="MltG_like"/>
    <property type="match status" value="1"/>
</dbReference>
<gene>
    <name evidence="7 8" type="primary">mltG</name>
    <name evidence="8" type="ORF">ACFOZY_11495</name>
</gene>
<dbReference type="EMBL" id="JBHSEC010000019">
    <property type="protein sequence ID" value="MFC4411042.1"/>
    <property type="molecule type" value="Genomic_DNA"/>
</dbReference>
<evidence type="ECO:0000313" key="8">
    <source>
        <dbReference type="EMBL" id="MFC4411042.1"/>
    </source>
</evidence>
<comment type="caution">
    <text evidence="8">The sequence shown here is derived from an EMBL/GenBank/DDBJ whole genome shotgun (WGS) entry which is preliminary data.</text>
</comment>
<name>A0ABV8X8T4_9LACT</name>
<dbReference type="HAMAP" id="MF_02065">
    <property type="entry name" value="MltG"/>
    <property type="match status" value="1"/>
</dbReference>
<comment type="subcellular location">
    <subcellularLocation>
        <location evidence="7">Cell membrane</location>
        <topology evidence="7">Single-pass membrane protein</topology>
    </subcellularLocation>
</comment>
<dbReference type="PANTHER" id="PTHR30518">
    <property type="entry name" value="ENDOLYTIC MUREIN TRANSGLYCOSYLASE"/>
    <property type="match status" value="1"/>
</dbReference>
<evidence type="ECO:0000256" key="1">
    <source>
        <dbReference type="ARBA" id="ARBA00022475"/>
    </source>
</evidence>
<keyword evidence="9" id="KW-1185">Reference proteome</keyword>
<protein>
    <recommendedName>
        <fullName evidence="7">Endolytic murein transglycosylase</fullName>
        <ecNumber evidence="7">4.2.2.29</ecNumber>
    </recommendedName>
    <alternativeName>
        <fullName evidence="7">Peptidoglycan lytic transglycosylase</fullName>
    </alternativeName>
    <alternativeName>
        <fullName evidence="7">Peptidoglycan polymerization terminase</fullName>
    </alternativeName>
</protein>
<comment type="similarity">
    <text evidence="7">Belongs to the transglycosylase MltG family.</text>
</comment>
<dbReference type="Pfam" id="PF02618">
    <property type="entry name" value="YceG"/>
    <property type="match status" value="1"/>
</dbReference>
<keyword evidence="5 7" id="KW-0456">Lyase</keyword>
<organism evidence="8 9">
    <name type="scientific">Chungangia koreensis</name>
    <dbReference type="NCBI Taxonomy" id="752657"/>
    <lineage>
        <taxon>Bacteria</taxon>
        <taxon>Bacillati</taxon>
        <taxon>Bacillota</taxon>
        <taxon>Bacilli</taxon>
        <taxon>Lactobacillales</taxon>
        <taxon>Chungangia</taxon>
    </lineage>
</organism>
<dbReference type="InterPro" id="IPR003770">
    <property type="entry name" value="MLTG-like"/>
</dbReference>
<dbReference type="PANTHER" id="PTHR30518:SF2">
    <property type="entry name" value="ENDOLYTIC MUREIN TRANSGLYCOSYLASE"/>
    <property type="match status" value="1"/>
</dbReference>
<evidence type="ECO:0000256" key="6">
    <source>
        <dbReference type="ARBA" id="ARBA00023316"/>
    </source>
</evidence>
<dbReference type="NCBIfam" id="TIGR00247">
    <property type="entry name" value="endolytic transglycosylase MltG"/>
    <property type="match status" value="1"/>
</dbReference>
<keyword evidence="6 7" id="KW-0961">Cell wall biogenesis/degradation</keyword>
<feature type="site" description="Important for catalytic activity" evidence="7">
    <location>
        <position position="259"/>
    </location>
</feature>
<feature type="transmembrane region" description="Helical" evidence="7">
    <location>
        <begin position="23"/>
        <end position="47"/>
    </location>
</feature>
<dbReference type="Gene3D" id="3.30.160.60">
    <property type="entry name" value="Classic Zinc Finger"/>
    <property type="match status" value="1"/>
</dbReference>
<keyword evidence="2 7" id="KW-0812">Transmembrane</keyword>
<evidence type="ECO:0000313" key="9">
    <source>
        <dbReference type="Proteomes" id="UP001595817"/>
    </source>
</evidence>
<comment type="function">
    <text evidence="7">Functions as a peptidoglycan terminase that cleaves nascent peptidoglycan strands endolytically to terminate their elongation.</text>
</comment>
<keyword evidence="1 7" id="KW-1003">Cell membrane</keyword>
<proteinExistence type="inferred from homology"/>
<reference evidence="9" key="1">
    <citation type="journal article" date="2019" name="Int. J. Syst. Evol. Microbiol.">
        <title>The Global Catalogue of Microorganisms (GCM) 10K type strain sequencing project: providing services to taxonomists for standard genome sequencing and annotation.</title>
        <authorList>
            <consortium name="The Broad Institute Genomics Platform"/>
            <consortium name="The Broad Institute Genome Sequencing Center for Infectious Disease"/>
            <person name="Wu L."/>
            <person name="Ma J."/>
        </authorList>
    </citation>
    <scope>NUCLEOTIDE SEQUENCE [LARGE SCALE GENOMIC DNA]</scope>
    <source>
        <strain evidence="9">CCUG 59778</strain>
    </source>
</reference>
<evidence type="ECO:0000256" key="5">
    <source>
        <dbReference type="ARBA" id="ARBA00023239"/>
    </source>
</evidence>
<sequence>MDKETKKEIMFNRMKEKKQEVKVVRRIVLIIVLILVIGGGIAGVSIYNYVEKALQPVDPESEETVDVEIPIGSSLDTIASVLENNGIINDDRIFKYYVKFNNETNFQAGSYALTKSMTLDEIIQSLKTGKVYREPVFKMTVPEGLTLDQIANVIEKNTAYSADEFMELVTDEAYIDELMVKFPDILTEEIKGENIRYDLEGYLFPATYAFYEEKPSLKSIVEEMLTATANNVNPYTEILAEEGKSVHWLLTFASLLEEEATQSTDRQTIASVFYNRLEEGMPLQTDPTVLYALGEHKDRVLYDDLEVDNPYNTYVITGLPPGPIANAGKSSIEAVLDPTDTNYLFFLADHEGNNHFAETYEEHLKNIAEHRGE</sequence>
<evidence type="ECO:0000256" key="4">
    <source>
        <dbReference type="ARBA" id="ARBA00023136"/>
    </source>
</evidence>
<comment type="catalytic activity">
    <reaction evidence="7">
        <text>a peptidoglycan chain = a peptidoglycan chain with N-acetyl-1,6-anhydromuramyl-[peptide] at the reducing end + a peptidoglycan chain with N-acetylglucosamine at the non-reducing end.</text>
        <dbReference type="EC" id="4.2.2.29"/>
    </reaction>
</comment>
<dbReference type="Proteomes" id="UP001595817">
    <property type="component" value="Unassembled WGS sequence"/>
</dbReference>
<dbReference type="EC" id="4.2.2.29" evidence="7"/>
<dbReference type="Gene3D" id="3.30.1490.480">
    <property type="entry name" value="Endolytic murein transglycosylase"/>
    <property type="match status" value="1"/>
</dbReference>
<evidence type="ECO:0000256" key="7">
    <source>
        <dbReference type="HAMAP-Rule" id="MF_02065"/>
    </source>
</evidence>
<evidence type="ECO:0000256" key="2">
    <source>
        <dbReference type="ARBA" id="ARBA00022692"/>
    </source>
</evidence>
<dbReference type="RefSeq" id="WP_378155549.1">
    <property type="nucleotide sequence ID" value="NZ_JBHSEC010000019.1"/>
</dbReference>
<keyword evidence="4 7" id="KW-0472">Membrane</keyword>
<keyword evidence="3 7" id="KW-1133">Transmembrane helix</keyword>
<accession>A0ABV8X8T4</accession>
<evidence type="ECO:0000256" key="3">
    <source>
        <dbReference type="ARBA" id="ARBA00022989"/>
    </source>
</evidence>